<accession>A0A5B7FK25</accession>
<organism evidence="2 3">
    <name type="scientific">Portunus trituberculatus</name>
    <name type="common">Swimming crab</name>
    <name type="synonym">Neptunus trituberculatus</name>
    <dbReference type="NCBI Taxonomy" id="210409"/>
    <lineage>
        <taxon>Eukaryota</taxon>
        <taxon>Metazoa</taxon>
        <taxon>Ecdysozoa</taxon>
        <taxon>Arthropoda</taxon>
        <taxon>Crustacea</taxon>
        <taxon>Multicrustacea</taxon>
        <taxon>Malacostraca</taxon>
        <taxon>Eumalacostraca</taxon>
        <taxon>Eucarida</taxon>
        <taxon>Decapoda</taxon>
        <taxon>Pleocyemata</taxon>
        <taxon>Brachyura</taxon>
        <taxon>Eubrachyura</taxon>
        <taxon>Portunoidea</taxon>
        <taxon>Portunidae</taxon>
        <taxon>Portuninae</taxon>
        <taxon>Portunus</taxon>
    </lineage>
</organism>
<feature type="region of interest" description="Disordered" evidence="1">
    <location>
        <begin position="1"/>
        <end position="64"/>
    </location>
</feature>
<reference evidence="2 3" key="1">
    <citation type="submission" date="2019-05" db="EMBL/GenBank/DDBJ databases">
        <title>Another draft genome of Portunus trituberculatus and its Hox gene families provides insights of decapod evolution.</title>
        <authorList>
            <person name="Jeong J.-H."/>
            <person name="Song I."/>
            <person name="Kim S."/>
            <person name="Choi T."/>
            <person name="Kim D."/>
            <person name="Ryu S."/>
            <person name="Kim W."/>
        </authorList>
    </citation>
    <scope>NUCLEOTIDE SEQUENCE [LARGE SCALE GENOMIC DNA]</scope>
    <source>
        <tissue evidence="2">Muscle</tissue>
    </source>
</reference>
<keyword evidence="3" id="KW-1185">Reference proteome</keyword>
<evidence type="ECO:0000313" key="2">
    <source>
        <dbReference type="EMBL" id="MPC45328.1"/>
    </source>
</evidence>
<evidence type="ECO:0000256" key="1">
    <source>
        <dbReference type="SAM" id="MobiDB-lite"/>
    </source>
</evidence>
<protein>
    <submittedName>
        <fullName evidence="2">Uncharacterized protein</fullName>
    </submittedName>
</protein>
<gene>
    <name evidence="2" type="ORF">E2C01_039024</name>
</gene>
<comment type="caution">
    <text evidence="2">The sequence shown here is derived from an EMBL/GenBank/DDBJ whole genome shotgun (WGS) entry which is preliminary data.</text>
</comment>
<dbReference type="EMBL" id="VSRR010006677">
    <property type="protein sequence ID" value="MPC45328.1"/>
    <property type="molecule type" value="Genomic_DNA"/>
</dbReference>
<dbReference type="AlphaFoldDB" id="A0A5B7FK25"/>
<proteinExistence type="predicted"/>
<evidence type="ECO:0000313" key="3">
    <source>
        <dbReference type="Proteomes" id="UP000324222"/>
    </source>
</evidence>
<sequence>MTNPMQECMVNGEEPTWQIPETELTDSNPEKHPSQPARKWKPKLNDTPLMDGKDKCFASQRKIK</sequence>
<dbReference type="Proteomes" id="UP000324222">
    <property type="component" value="Unassembled WGS sequence"/>
</dbReference>
<name>A0A5B7FK25_PORTR</name>